<keyword evidence="2 5" id="KW-0158">Chromosome</keyword>
<sequence>MKNPSNKLKLNNNNDDEGDMDISGISDNIFNETLEPIQRDLQSIIQELYPKGFPKSYTINEDGEIIKYIIKKGRYKEIKGRSLWENMENERVCNRTWQSMKEHFRKVIVPKISLYSQLFKLSIDEVENIELYSTKRQSIVGNVSKKILNEKKYKKFVIDE</sequence>
<keyword evidence="4 5" id="KW-0539">Nucleus</keyword>
<comment type="subunit">
    <text evidence="5">Homodimer.</text>
</comment>
<comment type="caution">
    <text evidence="7">The sequence shown here is derived from an EMBL/GenBank/DDBJ whole genome shotgun (WGS) entry which is preliminary data.</text>
</comment>
<keyword evidence="5" id="KW-0805">Transcription regulation</keyword>
<protein>
    <recommendedName>
        <fullName evidence="5">Telomeric repeat-binding factor 2-interacting protein 1</fullName>
        <shortName evidence="5">TERF2-interacting telomeric protein 1</shortName>
    </recommendedName>
    <alternativeName>
        <fullName evidence="5">Repressor/activator protein 1 homolog</fullName>
    </alternativeName>
</protein>
<dbReference type="EMBL" id="MUJZ01000049">
    <property type="protein sequence ID" value="OTF84229.1"/>
    <property type="molecule type" value="Genomic_DNA"/>
</dbReference>
<evidence type="ECO:0000313" key="7">
    <source>
        <dbReference type="EMBL" id="OTF84229.1"/>
    </source>
</evidence>
<dbReference type="GO" id="GO:0010833">
    <property type="term" value="P:telomere maintenance via telomere lengthening"/>
    <property type="evidence" value="ECO:0007669"/>
    <property type="project" value="UniProtKB-UniRule"/>
</dbReference>
<keyword evidence="8" id="KW-1185">Reference proteome</keyword>
<comment type="subcellular location">
    <subcellularLocation>
        <location evidence="5">Nucleus</location>
    </subcellularLocation>
    <subcellularLocation>
        <location evidence="5">Chromosome</location>
        <location evidence="5">Telomere</location>
    </subcellularLocation>
</comment>
<dbReference type="OrthoDB" id="6516080at2759"/>
<dbReference type="InterPro" id="IPR015010">
    <property type="entry name" value="TERF2IP_Myb"/>
</dbReference>
<dbReference type="GO" id="GO:0042162">
    <property type="term" value="F:telomeric DNA binding"/>
    <property type="evidence" value="ECO:0007669"/>
    <property type="project" value="TreeGrafter"/>
</dbReference>
<dbReference type="InterPro" id="IPR009057">
    <property type="entry name" value="Homeodomain-like_sf"/>
</dbReference>
<dbReference type="Proteomes" id="UP000194236">
    <property type="component" value="Unassembled WGS sequence"/>
</dbReference>
<dbReference type="PANTHER" id="PTHR16466:SF6">
    <property type="entry name" value="TELOMERIC REPEAT-BINDING FACTOR 2-INTERACTING PROTEIN 1"/>
    <property type="match status" value="1"/>
</dbReference>
<dbReference type="GO" id="GO:0031848">
    <property type="term" value="P:protection from non-homologous end joining at telomere"/>
    <property type="evidence" value="ECO:0007669"/>
    <property type="project" value="TreeGrafter"/>
</dbReference>
<dbReference type="Gene3D" id="1.10.10.60">
    <property type="entry name" value="Homeodomain-like"/>
    <property type="match status" value="1"/>
</dbReference>
<keyword evidence="3 5" id="KW-0779">Telomere</keyword>
<proteinExistence type="inferred from homology"/>
<gene>
    <name evidence="7" type="ORF">BLA29_012398</name>
</gene>
<dbReference type="InterPro" id="IPR039595">
    <property type="entry name" value="TE2IP/Rap1"/>
</dbReference>
<dbReference type="SUPFAM" id="SSF46689">
    <property type="entry name" value="Homeodomain-like"/>
    <property type="match status" value="1"/>
</dbReference>
<evidence type="ECO:0000256" key="3">
    <source>
        <dbReference type="ARBA" id="ARBA00022895"/>
    </source>
</evidence>
<organism evidence="7 8">
    <name type="scientific">Euroglyphus maynei</name>
    <name type="common">Mayne's house dust mite</name>
    <dbReference type="NCBI Taxonomy" id="6958"/>
    <lineage>
        <taxon>Eukaryota</taxon>
        <taxon>Metazoa</taxon>
        <taxon>Ecdysozoa</taxon>
        <taxon>Arthropoda</taxon>
        <taxon>Chelicerata</taxon>
        <taxon>Arachnida</taxon>
        <taxon>Acari</taxon>
        <taxon>Acariformes</taxon>
        <taxon>Sarcoptiformes</taxon>
        <taxon>Astigmata</taxon>
        <taxon>Psoroptidia</taxon>
        <taxon>Analgoidea</taxon>
        <taxon>Pyroglyphidae</taxon>
        <taxon>Pyroglyphinae</taxon>
        <taxon>Euroglyphus</taxon>
    </lineage>
</organism>
<evidence type="ECO:0000256" key="2">
    <source>
        <dbReference type="ARBA" id="ARBA00022454"/>
    </source>
</evidence>
<dbReference type="Pfam" id="PF08914">
    <property type="entry name" value="Myb_Rap1"/>
    <property type="match status" value="1"/>
</dbReference>
<evidence type="ECO:0000256" key="5">
    <source>
        <dbReference type="RuleBase" id="RU367107"/>
    </source>
</evidence>
<evidence type="ECO:0000259" key="6">
    <source>
        <dbReference type="Pfam" id="PF08914"/>
    </source>
</evidence>
<feature type="domain" description="TERF2-interacting telomeric protein 1 Myb" evidence="6">
    <location>
        <begin position="57"/>
        <end position="111"/>
    </location>
</feature>
<keyword evidence="5" id="KW-0804">Transcription</keyword>
<dbReference type="AlphaFoldDB" id="A0A1Y3BTA9"/>
<evidence type="ECO:0000256" key="1">
    <source>
        <dbReference type="ARBA" id="ARBA00010467"/>
    </source>
</evidence>
<reference evidence="7 8" key="1">
    <citation type="submission" date="2017-03" db="EMBL/GenBank/DDBJ databases">
        <title>Genome Survey of Euroglyphus maynei.</title>
        <authorList>
            <person name="Arlian L.G."/>
            <person name="Morgan M.S."/>
            <person name="Rider S.D."/>
        </authorList>
    </citation>
    <scope>NUCLEOTIDE SEQUENCE [LARGE SCALE GENOMIC DNA]</scope>
    <source>
        <strain evidence="7">Arlian Lab</strain>
        <tissue evidence="7">Whole body</tissue>
    </source>
</reference>
<name>A0A1Y3BTA9_EURMA</name>
<dbReference type="GO" id="GO:0070187">
    <property type="term" value="C:shelterin complex"/>
    <property type="evidence" value="ECO:0007669"/>
    <property type="project" value="TreeGrafter"/>
</dbReference>
<evidence type="ECO:0000313" key="8">
    <source>
        <dbReference type="Proteomes" id="UP000194236"/>
    </source>
</evidence>
<comment type="similarity">
    <text evidence="1 5">Belongs to the RAP1 family.</text>
</comment>
<evidence type="ECO:0000256" key="4">
    <source>
        <dbReference type="ARBA" id="ARBA00023242"/>
    </source>
</evidence>
<comment type="function">
    <text evidence="5">Acts both as a regulator of telomere function and as a transcription regulator. Involved in the regulation of telomere length and protection as a component of the shelterin complex (telosome). Does not bind DNA directly: recruited to telomeric double-stranded 5'-TTAGGG-3' repeats via its interaction with terf2. Independently of its function in telomeres, also acts as a transcription regulator: recruited to extratelomeric 5'-TTAGGG-3' sites via its association with terf2 or other factors, and regulates gene expression.</text>
</comment>
<dbReference type="CDD" id="cd11655">
    <property type="entry name" value="rap1_myb-like"/>
    <property type="match status" value="1"/>
</dbReference>
<dbReference type="GO" id="GO:0006355">
    <property type="term" value="P:regulation of DNA-templated transcription"/>
    <property type="evidence" value="ECO:0007669"/>
    <property type="project" value="UniProtKB-UniRule"/>
</dbReference>
<dbReference type="PANTHER" id="PTHR16466">
    <property type="entry name" value="TELOMERE REPEAT-BINDING FACTOR 2-INTERACTING PROTEIN 1"/>
    <property type="match status" value="1"/>
</dbReference>
<keyword evidence="5" id="KW-0010">Activator</keyword>
<accession>A0A1Y3BTA9</accession>